<dbReference type="EMBL" id="LHXX01000015">
    <property type="protein sequence ID" value="KXB02446.1"/>
    <property type="molecule type" value="Genomic_DNA"/>
</dbReference>
<organism evidence="1 2">
    <name type="scientific">candidate division MSBL1 archaeon SCGC-AAA261D19</name>
    <dbReference type="NCBI Taxonomy" id="1698273"/>
    <lineage>
        <taxon>Archaea</taxon>
        <taxon>Methanobacteriati</taxon>
        <taxon>Methanobacteriota</taxon>
        <taxon>candidate division MSBL1</taxon>
    </lineage>
</organism>
<accession>A0A133V7N7</accession>
<dbReference type="AlphaFoldDB" id="A0A133V7N7"/>
<protein>
    <submittedName>
        <fullName evidence="1">Uncharacterized protein</fullName>
    </submittedName>
</protein>
<evidence type="ECO:0000313" key="2">
    <source>
        <dbReference type="Proteomes" id="UP000070400"/>
    </source>
</evidence>
<keyword evidence="2" id="KW-1185">Reference proteome</keyword>
<reference evidence="1 2" key="1">
    <citation type="journal article" date="2016" name="Sci. Rep.">
        <title>Metabolic traits of an uncultured archaeal lineage -MSBL1- from brine pools of the Red Sea.</title>
        <authorList>
            <person name="Mwirichia R."/>
            <person name="Alam I."/>
            <person name="Rashid M."/>
            <person name="Vinu M."/>
            <person name="Ba-Alawi W."/>
            <person name="Anthony Kamau A."/>
            <person name="Kamanda Ngugi D."/>
            <person name="Goker M."/>
            <person name="Klenk H.P."/>
            <person name="Bajic V."/>
            <person name="Stingl U."/>
        </authorList>
    </citation>
    <scope>NUCLEOTIDE SEQUENCE [LARGE SCALE GENOMIC DNA]</scope>
    <source>
        <strain evidence="1">SCGC-AAA261D19</strain>
    </source>
</reference>
<proteinExistence type="predicted"/>
<gene>
    <name evidence="1" type="ORF">AKJ43_01780</name>
</gene>
<dbReference type="Proteomes" id="UP000070400">
    <property type="component" value="Unassembled WGS sequence"/>
</dbReference>
<sequence>MFRRNGESNKLWRNGEGSEEEICTIQLGHKNLKREENHRHWKLKRKALVIGPQSLNYSTQHWIGNL</sequence>
<name>A0A133V7N7_9EURY</name>
<comment type="caution">
    <text evidence="1">The sequence shown here is derived from an EMBL/GenBank/DDBJ whole genome shotgun (WGS) entry which is preliminary data.</text>
</comment>
<evidence type="ECO:0000313" key="1">
    <source>
        <dbReference type="EMBL" id="KXB02446.1"/>
    </source>
</evidence>